<organism evidence="3 4">
    <name type="scientific">Araneus ventricosus</name>
    <name type="common">Orbweaver spider</name>
    <name type="synonym">Epeira ventricosa</name>
    <dbReference type="NCBI Taxonomy" id="182803"/>
    <lineage>
        <taxon>Eukaryota</taxon>
        <taxon>Metazoa</taxon>
        <taxon>Ecdysozoa</taxon>
        <taxon>Arthropoda</taxon>
        <taxon>Chelicerata</taxon>
        <taxon>Arachnida</taxon>
        <taxon>Araneae</taxon>
        <taxon>Araneomorphae</taxon>
        <taxon>Entelegynae</taxon>
        <taxon>Araneoidea</taxon>
        <taxon>Araneidae</taxon>
        <taxon>Araneus</taxon>
    </lineage>
</organism>
<evidence type="ECO:0000313" key="4">
    <source>
        <dbReference type="Proteomes" id="UP000499080"/>
    </source>
</evidence>
<evidence type="ECO:0000256" key="1">
    <source>
        <dbReference type="RuleBase" id="RU000363"/>
    </source>
</evidence>
<gene>
    <name evidence="3" type="primary">Hsd17b2_10</name>
    <name evidence="3" type="ORF">AVEN_194822_1</name>
</gene>
<dbReference type="AlphaFoldDB" id="A0A4Y2B5J2"/>
<dbReference type="PRINTS" id="PR00081">
    <property type="entry name" value="GDHRDH"/>
</dbReference>
<dbReference type="PRINTS" id="PR00080">
    <property type="entry name" value="SDRFAMILY"/>
</dbReference>
<dbReference type="InterPro" id="IPR002347">
    <property type="entry name" value="SDR_fam"/>
</dbReference>
<dbReference type="GO" id="GO:0008202">
    <property type="term" value="P:steroid metabolic process"/>
    <property type="evidence" value="ECO:0007669"/>
    <property type="project" value="TreeGrafter"/>
</dbReference>
<evidence type="ECO:0000313" key="3">
    <source>
        <dbReference type="EMBL" id="GBL86566.1"/>
    </source>
</evidence>
<dbReference type="InterPro" id="IPR036291">
    <property type="entry name" value="NAD(P)-bd_dom_sf"/>
</dbReference>
<comment type="caution">
    <text evidence="3">The sequence shown here is derived from an EMBL/GenBank/DDBJ whole genome shotgun (WGS) entry which is preliminary data.</text>
</comment>
<dbReference type="PANTHER" id="PTHR43313:SF36">
    <property type="entry name" value="D-BETA-HYDROXYBUTYRATE DEHYDROGENASE, MITOCHONDRIAL"/>
    <property type="match status" value="1"/>
</dbReference>
<name>A0A4Y2B5J2_ARAVE</name>
<dbReference type="Gene3D" id="3.40.50.720">
    <property type="entry name" value="NAD(P)-binding Rossmann-like Domain"/>
    <property type="match status" value="1"/>
</dbReference>
<reference evidence="3 4" key="1">
    <citation type="journal article" date="2019" name="Sci. Rep.">
        <title>Orb-weaving spider Araneus ventricosus genome elucidates the spidroin gene catalogue.</title>
        <authorList>
            <person name="Kono N."/>
            <person name="Nakamura H."/>
            <person name="Ohtoshi R."/>
            <person name="Moran D.A.P."/>
            <person name="Shinohara A."/>
            <person name="Yoshida Y."/>
            <person name="Fujiwara M."/>
            <person name="Mori M."/>
            <person name="Tomita M."/>
            <person name="Arakawa K."/>
        </authorList>
    </citation>
    <scope>NUCLEOTIDE SEQUENCE [LARGE SCALE GENOMIC DNA]</scope>
</reference>
<dbReference type="Proteomes" id="UP000499080">
    <property type="component" value="Unassembled WGS sequence"/>
</dbReference>
<proteinExistence type="inferred from homology"/>
<dbReference type="PANTHER" id="PTHR43313">
    <property type="entry name" value="SHORT-CHAIN DEHYDROGENASE/REDUCTASE FAMILY 9C"/>
    <property type="match status" value="1"/>
</dbReference>
<feature type="transmembrane region" description="Helical" evidence="2">
    <location>
        <begin position="29"/>
        <end position="53"/>
    </location>
</feature>
<dbReference type="Pfam" id="PF00106">
    <property type="entry name" value="adh_short"/>
    <property type="match status" value="1"/>
</dbReference>
<dbReference type="GO" id="GO:0016491">
    <property type="term" value="F:oxidoreductase activity"/>
    <property type="evidence" value="ECO:0007669"/>
    <property type="project" value="TreeGrafter"/>
</dbReference>
<keyword evidence="4" id="KW-1185">Reference proteome</keyword>
<accession>A0A4Y2B5J2</accession>
<keyword evidence="2" id="KW-1133">Transmembrane helix</keyword>
<sequence>MRGKYTLVLALHLLSTTLILKIIDFILPIAHLLTILICSCISTYILWICIAWISFQYTKGKFLNEKVEAGYRAVFITGCDSGFGHELAKRLDSKGFRVFASCLFPDGKGASELKKHCSDRLHVLPLDVRQNESVEKAVEYVKENLGNSVLWAVVNNAGILKGFSVEMSTLHEFKDVLDVNFLGTVRVTKAFLPLLKWSKGRIVNVTSLGGEISFPFIAPYIASKFATVGFTDCLRHEIKMQEISVVSVEPEVFLTPMAYPATINKNLDLKKLEGAGSSFNYYYDEDFYASGYQKSLKDLINVTLSFACPDISIVVDDLELAVSLVHPDHTYKPRRHTLARFIFFCYEVMPRSCQILIVKIGLFVFFSESKILKKIVMKIISLII</sequence>
<keyword evidence="2" id="KW-0812">Transmembrane</keyword>
<dbReference type="EMBL" id="BGPR01000049">
    <property type="protein sequence ID" value="GBL86566.1"/>
    <property type="molecule type" value="Genomic_DNA"/>
</dbReference>
<protein>
    <submittedName>
        <fullName evidence="3">Estradiol 17-beta-dehydrogenase 2</fullName>
    </submittedName>
</protein>
<dbReference type="SUPFAM" id="SSF51735">
    <property type="entry name" value="NAD(P)-binding Rossmann-fold domains"/>
    <property type="match status" value="1"/>
</dbReference>
<evidence type="ECO:0000256" key="2">
    <source>
        <dbReference type="SAM" id="Phobius"/>
    </source>
</evidence>
<keyword evidence="2" id="KW-0472">Membrane</keyword>
<comment type="similarity">
    <text evidence="1">Belongs to the short-chain dehydrogenases/reductases (SDR) family.</text>
</comment>
<dbReference type="OrthoDB" id="6418310at2759"/>